<keyword evidence="1 9" id="KW-0808">Transferase</keyword>
<evidence type="ECO:0000313" key="12">
    <source>
        <dbReference type="Proteomes" id="UP001172728"/>
    </source>
</evidence>
<keyword evidence="9" id="KW-0963">Cytoplasm</keyword>
<feature type="binding site" evidence="9">
    <location>
        <position position="286"/>
    </location>
    <ligand>
        <name>K(+)</name>
        <dbReference type="ChEBI" id="CHEBI:29103"/>
    </ligand>
</feature>
<comment type="caution">
    <text evidence="11">The sequence shown here is derived from an EMBL/GenBank/DDBJ whole genome shotgun (WGS) entry which is preliminary data.</text>
</comment>
<feature type="binding site" evidence="9">
    <location>
        <position position="247"/>
    </location>
    <ligand>
        <name>substrate</name>
    </ligand>
</feature>
<feature type="binding site" evidence="9">
    <location>
        <position position="243"/>
    </location>
    <ligand>
        <name>K(+)</name>
        <dbReference type="ChEBI" id="CHEBI:29103"/>
    </ligand>
</feature>
<evidence type="ECO:0000256" key="4">
    <source>
        <dbReference type="ARBA" id="ARBA00022777"/>
    </source>
</evidence>
<protein>
    <recommendedName>
        <fullName evidence="9">Ribokinase</fullName>
        <shortName evidence="9">RK</shortName>
        <ecNumber evidence="9">2.7.1.15</ecNumber>
    </recommendedName>
</protein>
<dbReference type="Proteomes" id="UP001172728">
    <property type="component" value="Unassembled WGS sequence"/>
</dbReference>
<dbReference type="EC" id="2.7.1.15" evidence="9"/>
<evidence type="ECO:0000256" key="3">
    <source>
        <dbReference type="ARBA" id="ARBA00022741"/>
    </source>
</evidence>
<evidence type="ECO:0000259" key="10">
    <source>
        <dbReference type="Pfam" id="PF00294"/>
    </source>
</evidence>
<name>A0ABT8G6U7_9MICO</name>
<organism evidence="11 12">
    <name type="scientific">Demequina litoralis</name>
    <dbReference type="NCBI Taxonomy" id="3051660"/>
    <lineage>
        <taxon>Bacteria</taxon>
        <taxon>Bacillati</taxon>
        <taxon>Actinomycetota</taxon>
        <taxon>Actinomycetes</taxon>
        <taxon>Micrococcales</taxon>
        <taxon>Demequinaceae</taxon>
        <taxon>Demequina</taxon>
    </lineage>
</organism>
<comment type="cofactor">
    <cofactor evidence="9">
        <name>Mg(2+)</name>
        <dbReference type="ChEBI" id="CHEBI:18420"/>
    </cofactor>
    <text evidence="9">Requires a divalent cation, most likely magnesium in vivo, as an electrophilic catalyst to aid phosphoryl group transfer. It is the chelate of the metal and the nucleotide that is the actual substrate.</text>
</comment>
<keyword evidence="12" id="KW-1185">Reference proteome</keyword>
<evidence type="ECO:0000256" key="1">
    <source>
        <dbReference type="ARBA" id="ARBA00022679"/>
    </source>
</evidence>
<keyword evidence="7 9" id="KW-0630">Potassium</keyword>
<dbReference type="InterPro" id="IPR002139">
    <property type="entry name" value="Ribo/fructo_kinase"/>
</dbReference>
<comment type="similarity">
    <text evidence="9">Belongs to the carbohydrate kinase PfkB family. Ribokinase subfamily.</text>
</comment>
<gene>
    <name evidence="9" type="primary">rbsK</name>
    <name evidence="11" type="ORF">QQX09_00915</name>
</gene>
<feature type="binding site" evidence="9">
    <location>
        <begin position="40"/>
        <end position="44"/>
    </location>
    <ligand>
        <name>substrate</name>
    </ligand>
</feature>
<keyword evidence="6 9" id="KW-0460">Magnesium</keyword>
<dbReference type="HAMAP" id="MF_01987">
    <property type="entry name" value="Ribokinase"/>
    <property type="match status" value="1"/>
</dbReference>
<dbReference type="RefSeq" id="WP_301130831.1">
    <property type="nucleotide sequence ID" value="NZ_JAUHPW010000001.1"/>
</dbReference>
<dbReference type="InterPro" id="IPR011611">
    <property type="entry name" value="PfkB_dom"/>
</dbReference>
<sequence length="303" mass="30561">MHREVTVFGSANADLRVLVDAPPLRGEVKVAHDLEMGPGGKGLNQAVAAARMGARTTFVGAVGNDDHGAMLLRCLAESGVEACVDEVEGRATGAALIAVDDDGDITVIELPGANATLDVLSDRADHVVSHTGVLLLQLESPVMGSAQAASLAREEGGTVVLNAGPRGASAAGMLHLVDVLVADEEEAAALAGMEDASPEELAAALAAKVPAVIVFGGLRGSVLADADGVRALPRYVAHALDASAVTDTFCGALAAGLARRMTVEEAARRAVAAAALAVQRPGSADSIPTADDVDDFLALQQTG</sequence>
<proteinExistence type="inferred from homology"/>
<keyword evidence="5 9" id="KW-0067">ATP-binding</keyword>
<dbReference type="GO" id="GO:0016301">
    <property type="term" value="F:kinase activity"/>
    <property type="evidence" value="ECO:0007669"/>
    <property type="project" value="UniProtKB-KW"/>
</dbReference>
<reference evidence="11" key="1">
    <citation type="submission" date="2023-06" db="EMBL/GenBank/DDBJ databases">
        <title>Sysu t00192.</title>
        <authorList>
            <person name="Gao L."/>
            <person name="Fang B.-Z."/>
            <person name="Li W.-J."/>
        </authorList>
    </citation>
    <scope>NUCLEOTIDE SEQUENCE</scope>
    <source>
        <strain evidence="11">SYSU T00192</strain>
    </source>
</reference>
<comment type="subcellular location">
    <subcellularLocation>
        <location evidence="9">Cytoplasm</location>
    </subcellularLocation>
</comment>
<keyword evidence="2 9" id="KW-0479">Metal-binding</keyword>
<evidence type="ECO:0000256" key="2">
    <source>
        <dbReference type="ARBA" id="ARBA00022723"/>
    </source>
</evidence>
<feature type="domain" description="Carbohydrate kinase PfkB" evidence="10">
    <location>
        <begin position="4"/>
        <end position="289"/>
    </location>
</feature>
<evidence type="ECO:0000313" key="11">
    <source>
        <dbReference type="EMBL" id="MDN4474409.1"/>
    </source>
</evidence>
<dbReference type="InterPro" id="IPR011877">
    <property type="entry name" value="Ribokinase"/>
</dbReference>
<comment type="activity regulation">
    <text evidence="9">Activated by a monovalent cation that binds near, but not in, the active site. The most likely occupant of the site in vivo is potassium. Ion binding induces a conformational change that may alter substrate affinity.</text>
</comment>
<keyword evidence="4 9" id="KW-0418">Kinase</keyword>
<dbReference type="SUPFAM" id="SSF53613">
    <property type="entry name" value="Ribokinase-like"/>
    <property type="match status" value="1"/>
</dbReference>
<dbReference type="Pfam" id="PF00294">
    <property type="entry name" value="PfkB"/>
    <property type="match status" value="1"/>
</dbReference>
<evidence type="ECO:0000256" key="6">
    <source>
        <dbReference type="ARBA" id="ARBA00022842"/>
    </source>
</evidence>
<dbReference type="PANTHER" id="PTHR10584">
    <property type="entry name" value="SUGAR KINASE"/>
    <property type="match status" value="1"/>
</dbReference>
<evidence type="ECO:0000256" key="5">
    <source>
        <dbReference type="ARBA" id="ARBA00022840"/>
    </source>
</evidence>
<dbReference type="InterPro" id="IPR029056">
    <property type="entry name" value="Ribokinase-like"/>
</dbReference>
<evidence type="ECO:0000256" key="9">
    <source>
        <dbReference type="HAMAP-Rule" id="MF_01987"/>
    </source>
</evidence>
<evidence type="ECO:0000256" key="8">
    <source>
        <dbReference type="ARBA" id="ARBA00023277"/>
    </source>
</evidence>
<feature type="binding site" evidence="9">
    <location>
        <position position="282"/>
    </location>
    <ligand>
        <name>K(+)</name>
        <dbReference type="ChEBI" id="CHEBI:29103"/>
    </ligand>
</feature>
<feature type="binding site" evidence="9">
    <location>
        <position position="280"/>
    </location>
    <ligand>
        <name>K(+)</name>
        <dbReference type="ChEBI" id="CHEBI:29103"/>
    </ligand>
</feature>
<dbReference type="PANTHER" id="PTHR10584:SF166">
    <property type="entry name" value="RIBOKINASE"/>
    <property type="match status" value="1"/>
</dbReference>
<comment type="function">
    <text evidence="9">Catalyzes the phosphorylation of ribose at O-5 in a reaction requiring ATP and magnesium. The resulting D-ribose-5-phosphate can then be used either for sythesis of nucleotides, histidine, and tryptophan, or as a component of the pentose phosphate pathway.</text>
</comment>
<comment type="catalytic activity">
    <reaction evidence="9">
        <text>D-ribose + ATP = D-ribose 5-phosphate + ADP + H(+)</text>
        <dbReference type="Rhea" id="RHEA:13697"/>
        <dbReference type="ChEBI" id="CHEBI:15378"/>
        <dbReference type="ChEBI" id="CHEBI:30616"/>
        <dbReference type="ChEBI" id="CHEBI:47013"/>
        <dbReference type="ChEBI" id="CHEBI:78346"/>
        <dbReference type="ChEBI" id="CHEBI:456216"/>
        <dbReference type="EC" id="2.7.1.15"/>
    </reaction>
</comment>
<feature type="binding site" evidence="9">
    <location>
        <position position="139"/>
    </location>
    <ligand>
        <name>substrate</name>
    </ligand>
</feature>
<dbReference type="EMBL" id="JAUHPW010000001">
    <property type="protein sequence ID" value="MDN4474409.1"/>
    <property type="molecule type" value="Genomic_DNA"/>
</dbReference>
<feature type="binding site" evidence="9">
    <location>
        <begin position="12"/>
        <end position="14"/>
    </location>
    <ligand>
        <name>substrate</name>
    </ligand>
</feature>
<dbReference type="PRINTS" id="PR00990">
    <property type="entry name" value="RIBOKINASE"/>
</dbReference>
<keyword evidence="3 9" id="KW-0547">Nucleotide-binding</keyword>
<comment type="subunit">
    <text evidence="9">Homodimer.</text>
</comment>
<feature type="binding site" evidence="9">
    <location>
        <begin position="215"/>
        <end position="220"/>
    </location>
    <ligand>
        <name>ATP</name>
        <dbReference type="ChEBI" id="CHEBI:30616"/>
    </ligand>
</feature>
<accession>A0ABT8G6U7</accession>
<comment type="pathway">
    <text evidence="9">Carbohydrate metabolism; D-ribose degradation; D-ribose 5-phosphate from beta-D-ribopyranose: step 2/2.</text>
</comment>
<feature type="binding site" evidence="9">
    <location>
        <position position="277"/>
    </location>
    <ligand>
        <name>K(+)</name>
        <dbReference type="ChEBI" id="CHEBI:29103"/>
    </ligand>
</feature>
<feature type="binding site" evidence="9">
    <location>
        <position position="241"/>
    </location>
    <ligand>
        <name>K(+)</name>
        <dbReference type="ChEBI" id="CHEBI:29103"/>
    </ligand>
</feature>
<keyword evidence="8 9" id="KW-0119">Carbohydrate metabolism</keyword>
<evidence type="ECO:0000256" key="7">
    <source>
        <dbReference type="ARBA" id="ARBA00022958"/>
    </source>
</evidence>
<dbReference type="Gene3D" id="3.40.1190.20">
    <property type="match status" value="1"/>
</dbReference>
<comment type="caution">
    <text evidence="9">Lacks conserved residue(s) required for the propagation of feature annotation.</text>
</comment>
<feature type="active site" description="Proton acceptor" evidence="9">
    <location>
        <position position="247"/>
    </location>
</feature>